<keyword evidence="3 6" id="KW-0812">Transmembrane</keyword>
<feature type="transmembrane region" description="Helical" evidence="6">
    <location>
        <begin position="29"/>
        <end position="51"/>
    </location>
</feature>
<evidence type="ECO:0000256" key="6">
    <source>
        <dbReference type="SAM" id="Phobius"/>
    </source>
</evidence>
<feature type="transmembrane region" description="Helical" evidence="6">
    <location>
        <begin position="239"/>
        <end position="257"/>
    </location>
</feature>
<reference evidence="9 11" key="1">
    <citation type="submission" date="2023-07" db="EMBL/GenBank/DDBJ databases">
        <title>Unpublished Manusciprt.</title>
        <authorList>
            <person name="Aydin F."/>
            <person name="Tarhane S."/>
            <person name="Saticioglu I.B."/>
            <person name="Karakaya E."/>
            <person name="Abay S."/>
            <person name="Guran O."/>
            <person name="Bozkurt E."/>
            <person name="Uzum N."/>
            <person name="Olgun K."/>
            <person name="Jablonski D."/>
        </authorList>
    </citation>
    <scope>NUCLEOTIDE SEQUENCE</scope>
    <source>
        <strain evidence="11">faydin-H75</strain>
        <strain evidence="9">Faydin-H76</strain>
    </source>
</reference>
<comment type="subcellular location">
    <subcellularLocation>
        <location evidence="1">Cell membrane</location>
        <topology evidence="1">Multi-pass membrane protein</topology>
    </subcellularLocation>
</comment>
<comment type="caution">
    <text evidence="9">The sequence shown here is derived from an EMBL/GenBank/DDBJ whole genome shotgun (WGS) entry which is preliminary data.</text>
</comment>
<proteinExistence type="predicted"/>
<feature type="domain" description="EamA" evidence="7">
    <location>
        <begin position="4"/>
        <end position="132"/>
    </location>
</feature>
<dbReference type="Proteomes" id="UP001177258">
    <property type="component" value="Unassembled WGS sequence"/>
</dbReference>
<evidence type="ECO:0000313" key="9">
    <source>
        <dbReference type="EMBL" id="MDP2538220.1"/>
    </source>
</evidence>
<evidence type="ECO:0000256" key="2">
    <source>
        <dbReference type="ARBA" id="ARBA00022475"/>
    </source>
</evidence>
<keyword evidence="5 6" id="KW-0472">Membrane</keyword>
<feature type="transmembrane region" description="Helical" evidence="6">
    <location>
        <begin position="148"/>
        <end position="167"/>
    </location>
</feature>
<dbReference type="AlphaFoldDB" id="A0AA90TE09"/>
<dbReference type="PANTHER" id="PTHR32322">
    <property type="entry name" value="INNER MEMBRANE TRANSPORTER"/>
    <property type="match status" value="1"/>
</dbReference>
<evidence type="ECO:0000313" key="11">
    <source>
        <dbReference type="Proteomes" id="UP001240777"/>
    </source>
</evidence>
<dbReference type="InterPro" id="IPR037185">
    <property type="entry name" value="EmrE-like"/>
</dbReference>
<evidence type="ECO:0000313" key="8">
    <source>
        <dbReference type="EMBL" id="MDO7252353.1"/>
    </source>
</evidence>
<evidence type="ECO:0000256" key="3">
    <source>
        <dbReference type="ARBA" id="ARBA00022692"/>
    </source>
</evidence>
<feature type="domain" description="EamA" evidence="7">
    <location>
        <begin position="151"/>
        <end position="280"/>
    </location>
</feature>
<accession>A0AA90TE09</accession>
<organism evidence="9 10">
    <name type="scientific">Helicobacter cappadocius</name>
    <dbReference type="NCBI Taxonomy" id="3063998"/>
    <lineage>
        <taxon>Bacteria</taxon>
        <taxon>Pseudomonadati</taxon>
        <taxon>Campylobacterota</taxon>
        <taxon>Epsilonproteobacteria</taxon>
        <taxon>Campylobacterales</taxon>
        <taxon>Helicobacteraceae</taxon>
        <taxon>Helicobacter</taxon>
    </lineage>
</organism>
<dbReference type="InterPro" id="IPR050638">
    <property type="entry name" value="AA-Vitamin_Transporters"/>
</dbReference>
<sequence length="293" mass="32559">MRALMFLSMMLWGLTWTASKVMVDQQVDPLQIVSIKCGIVTLSFLPFMFYLKIPFSIPKSAILPTLLIGVFNTVYNYLLLAGLHYGEAGSAGVIAEVLSPIFATFIWSAIKKNSLLRNEKIGLFLGIVSGAFLVDITNYNSLLSPFNAIYVLAALMWASLTISSRYATENSHPIVINFYSSVFPFVIFLPSLFFTDTHSLGNVDYKFWLCMFSVTILSTTFATTIFYKGIKVLGVTQGGIFVLLVPLGALLFAWIFLGEIPQIHTVIGGLIALVAIYLINFYLPTRMKSYNKS</sequence>
<dbReference type="GO" id="GO:0005886">
    <property type="term" value="C:plasma membrane"/>
    <property type="evidence" value="ECO:0007669"/>
    <property type="project" value="UniProtKB-SubCell"/>
</dbReference>
<dbReference type="SUPFAM" id="SSF103481">
    <property type="entry name" value="Multidrug resistance efflux transporter EmrE"/>
    <property type="match status" value="2"/>
</dbReference>
<evidence type="ECO:0000259" key="7">
    <source>
        <dbReference type="Pfam" id="PF00892"/>
    </source>
</evidence>
<dbReference type="RefSeq" id="WP_305516197.1">
    <property type="nucleotide sequence ID" value="NZ_JAUPEV010000001.1"/>
</dbReference>
<dbReference type="InterPro" id="IPR000620">
    <property type="entry name" value="EamA_dom"/>
</dbReference>
<protein>
    <submittedName>
        <fullName evidence="9">DMT family transporter</fullName>
    </submittedName>
</protein>
<dbReference type="EMBL" id="JAUYZK010000001">
    <property type="protein sequence ID" value="MDP2538220.1"/>
    <property type="molecule type" value="Genomic_DNA"/>
</dbReference>
<feature type="transmembrane region" description="Helical" evidence="6">
    <location>
        <begin position="91"/>
        <end position="110"/>
    </location>
</feature>
<evidence type="ECO:0000313" key="10">
    <source>
        <dbReference type="Proteomes" id="UP001177258"/>
    </source>
</evidence>
<evidence type="ECO:0000256" key="1">
    <source>
        <dbReference type="ARBA" id="ARBA00004651"/>
    </source>
</evidence>
<dbReference type="EMBL" id="JAUPEV010000001">
    <property type="protein sequence ID" value="MDO7252353.1"/>
    <property type="molecule type" value="Genomic_DNA"/>
</dbReference>
<evidence type="ECO:0000256" key="5">
    <source>
        <dbReference type="ARBA" id="ARBA00023136"/>
    </source>
</evidence>
<reference evidence="8 10" key="3">
    <citation type="journal article" date="2024" name="Syst. Appl. Microbiol.">
        <title>Helicobacter cappadocius sp. nov., from lizards: The first psychrotrophic Helicobacter species.</title>
        <authorList>
            <person name="Aydin F."/>
            <person name="Tarhane S."/>
            <person name="Karakaya E."/>
            <person name="Abay S."/>
            <person name="Kayman T."/>
            <person name="Guran O."/>
            <person name="Bozkurt E."/>
            <person name="Uzum N."/>
            <person name="Avci A."/>
            <person name="Olgun K."/>
            <person name="Jablonski D."/>
            <person name="Guran C."/>
            <person name="Burcin Saticioglu I."/>
        </authorList>
    </citation>
    <scope>NUCLEOTIDE SEQUENCE [LARGE SCALE GENOMIC DNA]</scope>
    <source>
        <strain evidence="8">Faydin-H75</strain>
        <strain evidence="10">faydin-H76</strain>
    </source>
</reference>
<feature type="transmembrane region" description="Helical" evidence="6">
    <location>
        <begin position="63"/>
        <end position="85"/>
    </location>
</feature>
<dbReference type="Pfam" id="PF00892">
    <property type="entry name" value="EamA"/>
    <property type="match status" value="2"/>
</dbReference>
<reference evidence="8" key="2">
    <citation type="submission" date="2023-07" db="EMBL/GenBank/DDBJ databases">
        <authorList>
            <person name="Aydin F."/>
            <person name="Tarhane S."/>
            <person name="Saticioglu I.B."/>
            <person name="Karakaya E."/>
            <person name="Abay S."/>
            <person name="Guran O."/>
            <person name="Bozkurt E."/>
            <person name="Uzum N."/>
            <person name="Olgun K."/>
            <person name="Jablonski D."/>
        </authorList>
    </citation>
    <scope>NUCLEOTIDE SEQUENCE</scope>
    <source>
        <strain evidence="8">Faydin-H75</strain>
    </source>
</reference>
<dbReference type="PANTHER" id="PTHR32322:SF18">
    <property type="entry name" value="S-ADENOSYLMETHIONINE_S-ADENOSYLHOMOCYSTEINE TRANSPORTER"/>
    <property type="match status" value="1"/>
</dbReference>
<dbReference type="Proteomes" id="UP001240777">
    <property type="component" value="Unassembled WGS sequence"/>
</dbReference>
<name>A0AA90TE09_9HELI</name>
<evidence type="ECO:0000256" key="4">
    <source>
        <dbReference type="ARBA" id="ARBA00022989"/>
    </source>
</evidence>
<feature type="transmembrane region" description="Helical" evidence="6">
    <location>
        <begin position="174"/>
        <end position="193"/>
    </location>
</feature>
<feature type="transmembrane region" description="Helical" evidence="6">
    <location>
        <begin position="263"/>
        <end position="283"/>
    </location>
</feature>
<keyword evidence="4 6" id="KW-1133">Transmembrane helix</keyword>
<keyword evidence="11" id="KW-1185">Reference proteome</keyword>
<feature type="transmembrane region" description="Helical" evidence="6">
    <location>
        <begin position="205"/>
        <end position="227"/>
    </location>
</feature>
<gene>
    <name evidence="8" type="ORF">Q5I04_00260</name>
    <name evidence="9" type="ORF">Q5I06_00260</name>
</gene>
<keyword evidence="2" id="KW-1003">Cell membrane</keyword>